<protein>
    <submittedName>
        <fullName evidence="1">Protein HEAT INTOLERANT 4</fullName>
    </submittedName>
</protein>
<gene>
    <name evidence="1" type="ORF">V5N11_026963</name>
</gene>
<dbReference type="AlphaFoldDB" id="A0ABD1BBL7"/>
<evidence type="ECO:0000313" key="1">
    <source>
        <dbReference type="EMBL" id="KAL1216184.1"/>
    </source>
</evidence>
<accession>A0ABD1BBL7</accession>
<sequence length="69" mass="8142">MKQMKMDWLPYIPFENRDRQVDRINFQIFIKGSKLTCVLEHGPRHKVSTSSGILTLPFLYIICRSSQDI</sequence>
<reference evidence="1 2" key="1">
    <citation type="submission" date="2024-04" db="EMBL/GenBank/DDBJ databases">
        <title>Genome assembly C_amara_ONT_v2.</title>
        <authorList>
            <person name="Yant L."/>
            <person name="Moore C."/>
            <person name="Slenker M."/>
        </authorList>
    </citation>
    <scope>NUCLEOTIDE SEQUENCE [LARGE SCALE GENOMIC DNA]</scope>
    <source>
        <tissue evidence="1">Leaf</tissue>
    </source>
</reference>
<dbReference type="EMBL" id="JBANAX010000272">
    <property type="protein sequence ID" value="KAL1216184.1"/>
    <property type="molecule type" value="Genomic_DNA"/>
</dbReference>
<dbReference type="Proteomes" id="UP001558713">
    <property type="component" value="Unassembled WGS sequence"/>
</dbReference>
<evidence type="ECO:0000313" key="2">
    <source>
        <dbReference type="Proteomes" id="UP001558713"/>
    </source>
</evidence>
<keyword evidence="2" id="KW-1185">Reference proteome</keyword>
<organism evidence="1 2">
    <name type="scientific">Cardamine amara subsp. amara</name>
    <dbReference type="NCBI Taxonomy" id="228776"/>
    <lineage>
        <taxon>Eukaryota</taxon>
        <taxon>Viridiplantae</taxon>
        <taxon>Streptophyta</taxon>
        <taxon>Embryophyta</taxon>
        <taxon>Tracheophyta</taxon>
        <taxon>Spermatophyta</taxon>
        <taxon>Magnoliopsida</taxon>
        <taxon>eudicotyledons</taxon>
        <taxon>Gunneridae</taxon>
        <taxon>Pentapetalae</taxon>
        <taxon>rosids</taxon>
        <taxon>malvids</taxon>
        <taxon>Brassicales</taxon>
        <taxon>Brassicaceae</taxon>
        <taxon>Cardamineae</taxon>
        <taxon>Cardamine</taxon>
    </lineage>
</organism>
<proteinExistence type="predicted"/>
<comment type="caution">
    <text evidence="1">The sequence shown here is derived from an EMBL/GenBank/DDBJ whole genome shotgun (WGS) entry which is preliminary data.</text>
</comment>
<name>A0ABD1BBL7_CARAN</name>